<feature type="compositionally biased region" description="Polar residues" evidence="1">
    <location>
        <begin position="68"/>
        <end position="78"/>
    </location>
</feature>
<dbReference type="Proteomes" id="UP000521943">
    <property type="component" value="Unassembled WGS sequence"/>
</dbReference>
<dbReference type="AlphaFoldDB" id="A0A8H6HYC4"/>
<protein>
    <submittedName>
        <fullName evidence="2">Uncharacterized protein</fullName>
    </submittedName>
</protein>
<feature type="region of interest" description="Disordered" evidence="1">
    <location>
        <begin position="1"/>
        <end position="41"/>
    </location>
</feature>
<organism evidence="2 3">
    <name type="scientific">Ephemerocybe angulata</name>
    <dbReference type="NCBI Taxonomy" id="980116"/>
    <lineage>
        <taxon>Eukaryota</taxon>
        <taxon>Fungi</taxon>
        <taxon>Dikarya</taxon>
        <taxon>Basidiomycota</taxon>
        <taxon>Agaricomycotina</taxon>
        <taxon>Agaricomycetes</taxon>
        <taxon>Agaricomycetidae</taxon>
        <taxon>Agaricales</taxon>
        <taxon>Agaricineae</taxon>
        <taxon>Psathyrellaceae</taxon>
        <taxon>Ephemerocybe</taxon>
    </lineage>
</organism>
<name>A0A8H6HYC4_9AGAR</name>
<gene>
    <name evidence="2" type="ORF">DFP72DRAFT_1067963</name>
</gene>
<comment type="caution">
    <text evidence="2">The sequence shown here is derived from an EMBL/GenBank/DDBJ whole genome shotgun (WGS) entry which is preliminary data.</text>
</comment>
<reference evidence="2 3" key="1">
    <citation type="submission" date="2020-07" db="EMBL/GenBank/DDBJ databases">
        <title>Comparative genomics of pyrophilous fungi reveals a link between fire events and developmental genes.</title>
        <authorList>
            <consortium name="DOE Joint Genome Institute"/>
            <person name="Steindorff A.S."/>
            <person name="Carver A."/>
            <person name="Calhoun S."/>
            <person name="Stillman K."/>
            <person name="Liu H."/>
            <person name="Lipzen A."/>
            <person name="Pangilinan J."/>
            <person name="Labutti K."/>
            <person name="Bruns T.D."/>
            <person name="Grigoriev I.V."/>
        </authorList>
    </citation>
    <scope>NUCLEOTIDE SEQUENCE [LARGE SCALE GENOMIC DNA]</scope>
    <source>
        <strain evidence="2 3">CBS 144469</strain>
    </source>
</reference>
<evidence type="ECO:0000313" key="3">
    <source>
        <dbReference type="Proteomes" id="UP000521943"/>
    </source>
</evidence>
<evidence type="ECO:0000313" key="2">
    <source>
        <dbReference type="EMBL" id="KAF6755260.1"/>
    </source>
</evidence>
<evidence type="ECO:0000256" key="1">
    <source>
        <dbReference type="SAM" id="MobiDB-lite"/>
    </source>
</evidence>
<feature type="region of interest" description="Disordered" evidence="1">
    <location>
        <begin position="68"/>
        <end position="120"/>
    </location>
</feature>
<accession>A0A8H6HYC4</accession>
<dbReference type="EMBL" id="JACGCI010000031">
    <property type="protein sequence ID" value="KAF6755260.1"/>
    <property type="molecule type" value="Genomic_DNA"/>
</dbReference>
<sequence length="222" mass="24260">MAPQSPLIVPTSDPSEVELEPPPWLTDKPLPTTPTRPPRLVARSPVKYFSAWLAKDALSAPTLFTSLGTPTVFMSQSGSRKRSLQEMLNDTDTGDTPASSHQRQRGMSPETNRPLKESYPGQFNTPVESIYALGHRYTFAASEASPPPAAAEELMRSSSPEELVPAAQNATFANESQEPSLKQLESLLLALQERNAQLVNEANHQHVITAELLRVVRTMGSC</sequence>
<proteinExistence type="predicted"/>
<feature type="compositionally biased region" description="Polar residues" evidence="1">
    <location>
        <begin position="86"/>
        <end position="101"/>
    </location>
</feature>
<keyword evidence="3" id="KW-1185">Reference proteome</keyword>